<dbReference type="Proteomes" id="UP001202827">
    <property type="component" value="Unassembled WGS sequence"/>
</dbReference>
<feature type="transmembrane region" description="Helical" evidence="5">
    <location>
        <begin position="74"/>
        <end position="92"/>
    </location>
</feature>
<dbReference type="InterPro" id="IPR007016">
    <property type="entry name" value="O-antigen_ligase-rel_domated"/>
</dbReference>
<evidence type="ECO:0000256" key="4">
    <source>
        <dbReference type="ARBA" id="ARBA00023136"/>
    </source>
</evidence>
<comment type="caution">
    <text evidence="7">The sequence shown here is derived from an EMBL/GenBank/DDBJ whole genome shotgun (WGS) entry which is preliminary data.</text>
</comment>
<accession>A0ABT0INV5</accession>
<reference evidence="7 8" key="1">
    <citation type="submission" date="2022-04" db="EMBL/GenBank/DDBJ databases">
        <title>Rhizobium coralii sp. nov., isolated from coral Turbinaria peltata.</title>
        <authorList>
            <person name="Sun H."/>
        </authorList>
    </citation>
    <scope>NUCLEOTIDE SEQUENCE [LARGE SCALE GENOMIC DNA]</scope>
    <source>
        <strain evidence="7 8">NTR19</strain>
    </source>
</reference>
<feature type="transmembrane region" description="Helical" evidence="5">
    <location>
        <begin position="158"/>
        <end position="179"/>
    </location>
</feature>
<evidence type="ECO:0000256" key="2">
    <source>
        <dbReference type="ARBA" id="ARBA00022692"/>
    </source>
</evidence>
<name>A0ABT0INV5_9HYPH</name>
<feature type="transmembrane region" description="Helical" evidence="5">
    <location>
        <begin position="231"/>
        <end position="260"/>
    </location>
</feature>
<comment type="subcellular location">
    <subcellularLocation>
        <location evidence="1">Membrane</location>
        <topology evidence="1">Multi-pass membrane protein</topology>
    </subcellularLocation>
</comment>
<dbReference type="PANTHER" id="PTHR37422">
    <property type="entry name" value="TEICHURONIC ACID BIOSYNTHESIS PROTEIN TUAE"/>
    <property type="match status" value="1"/>
</dbReference>
<dbReference type="InterPro" id="IPR051533">
    <property type="entry name" value="WaaL-like"/>
</dbReference>
<evidence type="ECO:0000313" key="8">
    <source>
        <dbReference type="Proteomes" id="UP001202827"/>
    </source>
</evidence>
<dbReference type="PANTHER" id="PTHR37422:SF21">
    <property type="entry name" value="EXOQ-LIKE PROTEIN"/>
    <property type="match status" value="1"/>
</dbReference>
<keyword evidence="8" id="KW-1185">Reference proteome</keyword>
<organism evidence="7 8">
    <name type="scientific">Neorhizobium turbinariae</name>
    <dbReference type="NCBI Taxonomy" id="2937795"/>
    <lineage>
        <taxon>Bacteria</taxon>
        <taxon>Pseudomonadati</taxon>
        <taxon>Pseudomonadota</taxon>
        <taxon>Alphaproteobacteria</taxon>
        <taxon>Hyphomicrobiales</taxon>
        <taxon>Rhizobiaceae</taxon>
        <taxon>Rhizobium/Agrobacterium group</taxon>
        <taxon>Neorhizobium</taxon>
    </lineage>
</organism>
<feature type="transmembrane region" description="Helical" evidence="5">
    <location>
        <begin position="199"/>
        <end position="219"/>
    </location>
</feature>
<feature type="transmembrane region" description="Helical" evidence="5">
    <location>
        <begin position="35"/>
        <end position="54"/>
    </location>
</feature>
<feature type="transmembrane region" description="Helical" evidence="5">
    <location>
        <begin position="127"/>
        <end position="146"/>
    </location>
</feature>
<feature type="transmembrane region" description="Helical" evidence="5">
    <location>
        <begin position="99"/>
        <end position="121"/>
    </location>
</feature>
<dbReference type="GO" id="GO:0016874">
    <property type="term" value="F:ligase activity"/>
    <property type="evidence" value="ECO:0007669"/>
    <property type="project" value="UniProtKB-KW"/>
</dbReference>
<gene>
    <name evidence="7" type="ORF">M0654_06015</name>
</gene>
<evidence type="ECO:0000256" key="5">
    <source>
        <dbReference type="SAM" id="Phobius"/>
    </source>
</evidence>
<feature type="transmembrane region" description="Helical" evidence="5">
    <location>
        <begin position="399"/>
        <end position="419"/>
    </location>
</feature>
<evidence type="ECO:0000259" key="6">
    <source>
        <dbReference type="Pfam" id="PF04932"/>
    </source>
</evidence>
<evidence type="ECO:0000256" key="1">
    <source>
        <dbReference type="ARBA" id="ARBA00004141"/>
    </source>
</evidence>
<keyword evidence="3 5" id="KW-1133">Transmembrane helix</keyword>
<dbReference type="EMBL" id="JALPRY010000007">
    <property type="protein sequence ID" value="MCK8779538.1"/>
    <property type="molecule type" value="Genomic_DNA"/>
</dbReference>
<sequence length="457" mass="49696">MADRAASQMEQDFLTVHEPEQASFDSLNAGRISSAAPWSLGAVIALFVFGYFWIGLEPFATPGAERAATSGGDFLNQTVVILMFTVAVATVARDENRKALFLPHGLLLLILCWFSLVSMFAVDPATAFRRIAYAVLVCGCASAAILLPRSREEFDKVLATAVILVLGLCYFAVFIVPSIGIHQSSEVEAALAGDWRGIFGHKNMTAAAMALAVMFGLYLRKTSYSKVGTMAAALATVFLLLTRGKTATAMLPLVLFMVWIFERSKLLGMVILLGSIVVLNVVLIGLPRFEGVRQLLASAGIDITFTGRDAIWAYALDRIGDRPWTGYGFQSFWGSKIVSKTSTESWAYLAAHSHNSFLELLLGGGLLGCLLVVVWLIVLPIRDAGTAFESNNDTALTRLFLRIWIFCVLLGSLESVFFINSGPTWFTMLVAVFGLRLQASATLRSADEADRNHALTH</sequence>
<keyword evidence="2 5" id="KW-0812">Transmembrane</keyword>
<protein>
    <submittedName>
        <fullName evidence="7">O-antigen ligase family protein</fullName>
    </submittedName>
</protein>
<evidence type="ECO:0000313" key="7">
    <source>
        <dbReference type="EMBL" id="MCK8779538.1"/>
    </source>
</evidence>
<dbReference type="Pfam" id="PF04932">
    <property type="entry name" value="Wzy_C"/>
    <property type="match status" value="1"/>
</dbReference>
<evidence type="ECO:0000256" key="3">
    <source>
        <dbReference type="ARBA" id="ARBA00022989"/>
    </source>
</evidence>
<feature type="transmembrane region" description="Helical" evidence="5">
    <location>
        <begin position="266"/>
        <end position="286"/>
    </location>
</feature>
<keyword evidence="7" id="KW-0436">Ligase</keyword>
<proteinExistence type="predicted"/>
<feature type="domain" description="O-antigen ligase-related" evidence="6">
    <location>
        <begin position="230"/>
        <end position="372"/>
    </location>
</feature>
<keyword evidence="4 5" id="KW-0472">Membrane</keyword>
<feature type="transmembrane region" description="Helical" evidence="5">
    <location>
        <begin position="357"/>
        <end position="379"/>
    </location>
</feature>